<accession>A0ABQ8TLG6</accession>
<dbReference type="Proteomes" id="UP001148838">
    <property type="component" value="Unassembled WGS sequence"/>
</dbReference>
<reference evidence="2 3" key="1">
    <citation type="journal article" date="2022" name="Allergy">
        <title>Genome assembly and annotation of Periplaneta americana reveal a comprehensive cockroach allergen profile.</title>
        <authorList>
            <person name="Wang L."/>
            <person name="Xiong Q."/>
            <person name="Saelim N."/>
            <person name="Wang L."/>
            <person name="Nong W."/>
            <person name="Wan A.T."/>
            <person name="Shi M."/>
            <person name="Liu X."/>
            <person name="Cao Q."/>
            <person name="Hui J.H.L."/>
            <person name="Sookrung N."/>
            <person name="Leung T.F."/>
            <person name="Tungtrongchitr A."/>
            <person name="Tsui S.K.W."/>
        </authorList>
    </citation>
    <scope>NUCLEOTIDE SEQUENCE [LARGE SCALE GENOMIC DNA]</scope>
    <source>
        <strain evidence="2">PWHHKU_190912</strain>
    </source>
</reference>
<evidence type="ECO:0000313" key="3">
    <source>
        <dbReference type="Proteomes" id="UP001148838"/>
    </source>
</evidence>
<proteinExistence type="predicted"/>
<evidence type="ECO:0000313" key="2">
    <source>
        <dbReference type="EMBL" id="KAJ4446567.1"/>
    </source>
</evidence>
<protein>
    <submittedName>
        <fullName evidence="2">Uncharacterized protein</fullName>
    </submittedName>
</protein>
<dbReference type="InterPro" id="IPR051284">
    <property type="entry name" value="ZnF_MYMT-QRICH1"/>
</dbReference>
<sequence length="267" mass="29745">MTRVQDDPPRAQSPKMWTKFDNLCIKIVTSASGKLLTYYAGGFRGDSGGGDGGGGGGDDDDDDDDDYDYDELFISRASSKVDPNECIPDDLFHLHRMRISCVSCNWYIRKESMEPANKTTSSTSMPVISNVTSLATPNGQQVPNQNSGITTRSAALKVNNNNIPTPQAAKTPPVMYKQQVIVKPPHPKQMKNKSILCKPYMHTKGVSCRPHPCTKETQTVSNTRERSAIYLSMFAEDFWQTIVMAHHTFFKAIMKAVHYSLRIHHQG</sequence>
<evidence type="ECO:0000256" key="1">
    <source>
        <dbReference type="SAM" id="MobiDB-lite"/>
    </source>
</evidence>
<comment type="caution">
    <text evidence="2">The sequence shown here is derived from an EMBL/GenBank/DDBJ whole genome shotgun (WGS) entry which is preliminary data.</text>
</comment>
<dbReference type="PANTHER" id="PTHR45736:SF1">
    <property type="entry name" value="WITHOUT CHILDREN, ISOFORM B"/>
    <property type="match status" value="1"/>
</dbReference>
<dbReference type="EMBL" id="JAJSOF020000009">
    <property type="protein sequence ID" value="KAJ4446567.1"/>
    <property type="molecule type" value="Genomic_DNA"/>
</dbReference>
<dbReference type="PANTHER" id="PTHR45736">
    <property type="entry name" value="ZINC FINGER MYM-TYPE PROTEIN"/>
    <property type="match status" value="1"/>
</dbReference>
<feature type="compositionally biased region" description="Acidic residues" evidence="1">
    <location>
        <begin position="57"/>
        <end position="68"/>
    </location>
</feature>
<keyword evidence="3" id="KW-1185">Reference proteome</keyword>
<name>A0ABQ8TLG6_PERAM</name>
<feature type="region of interest" description="Disordered" evidence="1">
    <location>
        <begin position="47"/>
        <end position="68"/>
    </location>
</feature>
<feature type="compositionally biased region" description="Gly residues" evidence="1">
    <location>
        <begin position="47"/>
        <end position="56"/>
    </location>
</feature>
<gene>
    <name evidence="2" type="ORF">ANN_13264</name>
</gene>
<organism evidence="2 3">
    <name type="scientific">Periplaneta americana</name>
    <name type="common">American cockroach</name>
    <name type="synonym">Blatta americana</name>
    <dbReference type="NCBI Taxonomy" id="6978"/>
    <lineage>
        <taxon>Eukaryota</taxon>
        <taxon>Metazoa</taxon>
        <taxon>Ecdysozoa</taxon>
        <taxon>Arthropoda</taxon>
        <taxon>Hexapoda</taxon>
        <taxon>Insecta</taxon>
        <taxon>Pterygota</taxon>
        <taxon>Neoptera</taxon>
        <taxon>Polyneoptera</taxon>
        <taxon>Dictyoptera</taxon>
        <taxon>Blattodea</taxon>
        <taxon>Blattoidea</taxon>
        <taxon>Blattidae</taxon>
        <taxon>Blattinae</taxon>
        <taxon>Periplaneta</taxon>
    </lineage>
</organism>